<name>A0A803QH62_CANSA</name>
<evidence type="ECO:0000259" key="1">
    <source>
        <dbReference type="PROSITE" id="PS50994"/>
    </source>
</evidence>
<feature type="domain" description="Integrase catalytic" evidence="1">
    <location>
        <begin position="1"/>
        <end position="161"/>
    </location>
</feature>
<dbReference type="AlphaFoldDB" id="A0A803QH62"/>
<reference evidence="2" key="1">
    <citation type="submission" date="2018-11" db="EMBL/GenBank/DDBJ databases">
        <authorList>
            <person name="Grassa J C."/>
        </authorList>
    </citation>
    <scope>NUCLEOTIDE SEQUENCE [LARGE SCALE GENOMIC DNA]</scope>
</reference>
<dbReference type="InterPro" id="IPR012337">
    <property type="entry name" value="RNaseH-like_sf"/>
</dbReference>
<dbReference type="GO" id="GO:0003676">
    <property type="term" value="F:nucleic acid binding"/>
    <property type="evidence" value="ECO:0007669"/>
    <property type="project" value="InterPro"/>
</dbReference>
<reference evidence="2" key="2">
    <citation type="submission" date="2021-03" db="UniProtKB">
        <authorList>
            <consortium name="EnsemblPlants"/>
        </authorList>
    </citation>
    <scope>IDENTIFICATION</scope>
</reference>
<proteinExistence type="predicted"/>
<dbReference type="PANTHER" id="PTHR37984:SF5">
    <property type="entry name" value="PROTEIN NYNRIN-LIKE"/>
    <property type="match status" value="1"/>
</dbReference>
<keyword evidence="3" id="KW-1185">Reference proteome</keyword>
<dbReference type="Gramene" id="evm.model.09.725">
    <property type="protein sequence ID" value="cds.evm.model.09.725"/>
    <property type="gene ID" value="evm.TU.09.725"/>
</dbReference>
<dbReference type="InterPro" id="IPR036397">
    <property type="entry name" value="RNaseH_sf"/>
</dbReference>
<accession>A0A803QH62</accession>
<protein>
    <recommendedName>
        <fullName evidence="1">Integrase catalytic domain-containing protein</fullName>
    </recommendedName>
</protein>
<dbReference type="Gene3D" id="3.30.420.10">
    <property type="entry name" value="Ribonuclease H-like superfamily/Ribonuclease H"/>
    <property type="match status" value="1"/>
</dbReference>
<dbReference type="InterPro" id="IPR001584">
    <property type="entry name" value="Integrase_cat-core"/>
</dbReference>
<evidence type="ECO:0000313" key="3">
    <source>
        <dbReference type="Proteomes" id="UP000596661"/>
    </source>
</evidence>
<dbReference type="SUPFAM" id="SSF53098">
    <property type="entry name" value="Ribonuclease H-like"/>
    <property type="match status" value="1"/>
</dbReference>
<dbReference type="OMA" id="CEAVILV"/>
<dbReference type="EMBL" id="UZAU01000732">
    <property type="status" value="NOT_ANNOTATED_CDS"/>
    <property type="molecule type" value="Genomic_DNA"/>
</dbReference>
<evidence type="ECO:0000313" key="2">
    <source>
        <dbReference type="EnsemblPlants" id="cds.evm.model.09.725"/>
    </source>
</evidence>
<dbReference type="Proteomes" id="UP000596661">
    <property type="component" value="Chromosome 9"/>
</dbReference>
<dbReference type="EnsemblPlants" id="evm.model.09.725">
    <property type="protein sequence ID" value="cds.evm.model.09.725"/>
    <property type="gene ID" value="evm.TU.09.725"/>
</dbReference>
<dbReference type="GO" id="GO:0015074">
    <property type="term" value="P:DNA integration"/>
    <property type="evidence" value="ECO:0007669"/>
    <property type="project" value="InterPro"/>
</dbReference>
<dbReference type="PANTHER" id="PTHR37984">
    <property type="entry name" value="PROTEIN CBG26694"/>
    <property type="match status" value="1"/>
</dbReference>
<dbReference type="InterPro" id="IPR050951">
    <property type="entry name" value="Retrovirus_Pol_polyprotein"/>
</dbReference>
<dbReference type="PROSITE" id="PS50994">
    <property type="entry name" value="INTEGRASE"/>
    <property type="match status" value="1"/>
</dbReference>
<organism evidence="2 3">
    <name type="scientific">Cannabis sativa</name>
    <name type="common">Hemp</name>
    <name type="synonym">Marijuana</name>
    <dbReference type="NCBI Taxonomy" id="3483"/>
    <lineage>
        <taxon>Eukaryota</taxon>
        <taxon>Viridiplantae</taxon>
        <taxon>Streptophyta</taxon>
        <taxon>Embryophyta</taxon>
        <taxon>Tracheophyta</taxon>
        <taxon>Spermatophyta</taxon>
        <taxon>Magnoliopsida</taxon>
        <taxon>eudicotyledons</taxon>
        <taxon>Gunneridae</taxon>
        <taxon>Pentapetalae</taxon>
        <taxon>rosids</taxon>
        <taxon>fabids</taxon>
        <taxon>Rosales</taxon>
        <taxon>Cannabaceae</taxon>
        <taxon>Cannabis</taxon>
    </lineage>
</organism>
<sequence length="177" mass="19949">MNSPWPVAILRIDLVGSLSTRKGGVKFVIIVVEYFTRCAEAEPMNIVTSKKALDFVIKNIMCRYGIPCKIVSDNGKEFDSDQFNDFSIKHGIIKSFLAVAKLQANGQVEVVNKIFKTALNKKLQACKAHWPKEHPRDLWAYKTIEKTSTRHTPYSMTHGCEAVILVESIVPPHMTET</sequence>